<accession>Q7X2Z2</accession>
<dbReference type="InterPro" id="IPR014756">
    <property type="entry name" value="Ig_E-set"/>
</dbReference>
<dbReference type="AlphaFoldDB" id="Q7X2Z2"/>
<proteinExistence type="predicted"/>
<organism evidence="1">
    <name type="scientific">uncultured Acidobacteriota bacterium</name>
    <dbReference type="NCBI Taxonomy" id="171953"/>
    <lineage>
        <taxon>Bacteria</taxon>
        <taxon>Pseudomonadati</taxon>
        <taxon>Acidobacteriota</taxon>
        <taxon>environmental samples</taxon>
    </lineage>
</organism>
<reference evidence="1" key="1">
    <citation type="journal article" date="2003" name="Mol. Microbiol.">
        <title>Acidobacteria form a coherent but highly diverse group within the bacterial domain: evidence from environmental genomics.</title>
        <authorList>
            <person name="Quaiser A."/>
            <person name="Ochsenreiter T."/>
            <person name="Lanz C."/>
            <person name="Schuster S.C."/>
            <person name="Treusch A.H."/>
            <person name="Eck J."/>
            <person name="Schleper C."/>
        </authorList>
    </citation>
    <scope>NUCLEOTIDE SEQUENCE</scope>
</reference>
<dbReference type="PANTHER" id="PTHR47572:SF4">
    <property type="entry name" value="LACTONASE DRP35"/>
    <property type="match status" value="1"/>
</dbReference>
<protein>
    <recommendedName>
        <fullName evidence="2">Gluconolaconase</fullName>
    </recommendedName>
</protein>
<dbReference type="SUPFAM" id="SSF63829">
    <property type="entry name" value="Calcium-dependent phosphotriesterase"/>
    <property type="match status" value="1"/>
</dbReference>
<dbReference type="SUPFAM" id="SSF81296">
    <property type="entry name" value="E set domains"/>
    <property type="match status" value="1"/>
</dbReference>
<sequence>MSGTPIIRGIDPLYALPDAEVRIDCEAFDTSHPTQCAVWFGDERASTVALSPRRALAIVPELKGGGPVEVRLESGGATSNASSLIVGRRLAEDLHPVANPAFDPDDGSLFVTRSGSRGEQLPVTIFRIDINGELTEFSGDITNPTGIAFDSGGQMFVSSRMDGTVYRVTPFKEAVPFARNLGIATGIAFDSTDIMYVGDRTGTIFKVNAIGEETAWVQLEPSVSAYHLAVGPDQSLYVAGPTVASFDSITRVDANGEVSVFYKGLGRPQGLTFDREGNLLVAASLRGRRGIVRIKPDGKDAEIFIAGTNLVGLAISSTGDFAVASTDSVYQLQPAS</sequence>
<dbReference type="Gene3D" id="2.60.40.10">
    <property type="entry name" value="Immunoglobulins"/>
    <property type="match status" value="1"/>
</dbReference>
<dbReference type="InterPro" id="IPR051262">
    <property type="entry name" value="SMP-30/CGR1_Lactonase"/>
</dbReference>
<evidence type="ECO:0008006" key="2">
    <source>
        <dbReference type="Google" id="ProtNLM"/>
    </source>
</evidence>
<dbReference type="InterPro" id="IPR011042">
    <property type="entry name" value="6-blade_b-propeller_TolB-like"/>
</dbReference>
<dbReference type="Gene3D" id="2.120.10.30">
    <property type="entry name" value="TolB, C-terminal domain"/>
    <property type="match status" value="1"/>
</dbReference>
<dbReference type="PANTHER" id="PTHR47572">
    <property type="entry name" value="LIPOPROTEIN-RELATED"/>
    <property type="match status" value="1"/>
</dbReference>
<name>Q7X2Z2_9BACT</name>
<dbReference type="EMBL" id="AY281355">
    <property type="protein sequence ID" value="AAP58572.1"/>
    <property type="molecule type" value="Genomic_DNA"/>
</dbReference>
<dbReference type="InterPro" id="IPR013783">
    <property type="entry name" value="Ig-like_fold"/>
</dbReference>
<evidence type="ECO:0000313" key="1">
    <source>
        <dbReference type="EMBL" id="AAP58572.1"/>
    </source>
</evidence>